<accession>A0AC35FB40</accession>
<name>A0AC35FB40_9BILA</name>
<evidence type="ECO:0000313" key="1">
    <source>
        <dbReference type="Proteomes" id="UP000887580"/>
    </source>
</evidence>
<sequence length="241" mass="27441">MTSITGLSPVTSQSEIKDELTFVIGNLNKHYEILSKMFIYEYSQEAPVTKAIGAKPEEIKESYLETCKESLNSQFSILAFSGDKCIGWVLNYITTEIKECFEDPNLSFNSDFTAKIANKGYSNTKENKISVVIDEISRNFSFFIPNCKKLFVLDVVFVQQSFGGKGIATKLIKKSIELARENECDWIMAIPTNIKSAHIFSKFGFKCVREIPFNEFKENGETFLKDFKDGNKSVRLMFLKL</sequence>
<evidence type="ECO:0000313" key="2">
    <source>
        <dbReference type="WBParaSite" id="PS1159_v2.g15791.t1"/>
    </source>
</evidence>
<protein>
    <submittedName>
        <fullName evidence="2">N-acetyltransferase domain-containing protein</fullName>
    </submittedName>
</protein>
<dbReference type="WBParaSite" id="PS1159_v2.g15791.t1">
    <property type="protein sequence ID" value="PS1159_v2.g15791.t1"/>
    <property type="gene ID" value="PS1159_v2.g15791"/>
</dbReference>
<dbReference type="Proteomes" id="UP000887580">
    <property type="component" value="Unplaced"/>
</dbReference>
<proteinExistence type="predicted"/>
<reference evidence="2" key="1">
    <citation type="submission" date="2022-11" db="UniProtKB">
        <authorList>
            <consortium name="WormBaseParasite"/>
        </authorList>
    </citation>
    <scope>IDENTIFICATION</scope>
</reference>
<organism evidence="1 2">
    <name type="scientific">Panagrolaimus sp. PS1159</name>
    <dbReference type="NCBI Taxonomy" id="55785"/>
    <lineage>
        <taxon>Eukaryota</taxon>
        <taxon>Metazoa</taxon>
        <taxon>Ecdysozoa</taxon>
        <taxon>Nematoda</taxon>
        <taxon>Chromadorea</taxon>
        <taxon>Rhabditida</taxon>
        <taxon>Tylenchina</taxon>
        <taxon>Panagrolaimomorpha</taxon>
        <taxon>Panagrolaimoidea</taxon>
        <taxon>Panagrolaimidae</taxon>
        <taxon>Panagrolaimus</taxon>
    </lineage>
</organism>